<accession>A0A9P8L485</accession>
<dbReference type="Gene3D" id="3.20.20.300">
    <property type="entry name" value="Glycoside hydrolase, family 3, N-terminal domain"/>
    <property type="match status" value="2"/>
</dbReference>
<dbReference type="Pfam" id="PF00933">
    <property type="entry name" value="Glyco_hydro_3"/>
    <property type="match status" value="1"/>
</dbReference>
<keyword evidence="10" id="KW-0624">Polysaccharide degradation</keyword>
<keyword evidence="5" id="KW-0378">Hydrolase</keyword>
<keyword evidence="18" id="KW-1185">Reference proteome</keyword>
<evidence type="ECO:0000256" key="3">
    <source>
        <dbReference type="ARBA" id="ARBA00005336"/>
    </source>
</evidence>
<dbReference type="Proteomes" id="UP000750711">
    <property type="component" value="Unassembled WGS sequence"/>
</dbReference>
<dbReference type="SUPFAM" id="SSF51445">
    <property type="entry name" value="(Trans)glycosidases"/>
    <property type="match status" value="1"/>
</dbReference>
<organism evidence="17 18">
    <name type="scientific">Trichoglossum hirsutum</name>
    <dbReference type="NCBI Taxonomy" id="265104"/>
    <lineage>
        <taxon>Eukaryota</taxon>
        <taxon>Fungi</taxon>
        <taxon>Dikarya</taxon>
        <taxon>Ascomycota</taxon>
        <taxon>Pezizomycotina</taxon>
        <taxon>Geoglossomycetes</taxon>
        <taxon>Geoglossales</taxon>
        <taxon>Geoglossaceae</taxon>
        <taxon>Trichoglossum</taxon>
    </lineage>
</organism>
<dbReference type="InterPro" id="IPR017853">
    <property type="entry name" value="GH"/>
</dbReference>
<feature type="domain" description="Glycoside hydrolase family 3 N-terminal" evidence="16">
    <location>
        <begin position="145"/>
        <end position="214"/>
    </location>
</feature>
<evidence type="ECO:0000256" key="15">
    <source>
        <dbReference type="SAM" id="SignalP"/>
    </source>
</evidence>
<evidence type="ECO:0000256" key="1">
    <source>
        <dbReference type="ARBA" id="ARBA00000448"/>
    </source>
</evidence>
<feature type="chain" id="PRO_5040359286" description="Probable beta-glucosidase F" evidence="15">
    <location>
        <begin position="21"/>
        <end position="216"/>
    </location>
</feature>
<comment type="catalytic activity">
    <reaction evidence="1">
        <text>Hydrolysis of terminal, non-reducing beta-D-glucosyl residues with release of beta-D-glucose.</text>
        <dbReference type="EC" id="3.2.1.21"/>
    </reaction>
</comment>
<evidence type="ECO:0000256" key="9">
    <source>
        <dbReference type="ARBA" id="ARBA00023295"/>
    </source>
</evidence>
<sequence>MKAFTPVLCAASLFLSSASALPSGGDAPNGLPGKRDSISFSPPYYPTPKGGWVAEWQTSYAKAQALVARMTLAEKGRCVGNTGSVPRFGIPSLCLEDSPLGVAKADNITAFPAGITVGATWDKDLMYIRGVAIGAESRGKGINVQTVKGMQSNGVIATVKHLIGNEQEQHRLDNRLQPAISSDIDDRTLHELYLWPFAEAVRAGVGSVMVAYNEVY</sequence>
<dbReference type="PANTHER" id="PTHR42715">
    <property type="entry name" value="BETA-GLUCOSIDASE"/>
    <property type="match status" value="1"/>
</dbReference>
<dbReference type="GO" id="GO:0030245">
    <property type="term" value="P:cellulose catabolic process"/>
    <property type="evidence" value="ECO:0007669"/>
    <property type="project" value="UniProtKB-KW"/>
</dbReference>
<dbReference type="PRINTS" id="PR00133">
    <property type="entry name" value="GLHYDRLASE3"/>
</dbReference>
<keyword evidence="6" id="KW-0136">Cellulose degradation</keyword>
<keyword evidence="15" id="KW-0732">Signal</keyword>
<reference evidence="17" key="1">
    <citation type="submission" date="2021-03" db="EMBL/GenBank/DDBJ databases">
        <title>Comparative genomics and phylogenomic investigation of the class Geoglossomycetes provide insights into ecological specialization and systematics.</title>
        <authorList>
            <person name="Melie T."/>
            <person name="Pirro S."/>
            <person name="Miller A.N."/>
            <person name="Quandt A."/>
        </authorList>
    </citation>
    <scope>NUCLEOTIDE SEQUENCE</scope>
    <source>
        <strain evidence="17">CAQ_001_2017</strain>
    </source>
</reference>
<keyword evidence="9" id="KW-0326">Glycosidase</keyword>
<evidence type="ECO:0000256" key="12">
    <source>
        <dbReference type="ARBA" id="ARBA00041270"/>
    </source>
</evidence>
<evidence type="ECO:0000256" key="6">
    <source>
        <dbReference type="ARBA" id="ARBA00023001"/>
    </source>
</evidence>
<feature type="signal peptide" evidence="15">
    <location>
        <begin position="1"/>
        <end position="20"/>
    </location>
</feature>
<evidence type="ECO:0000256" key="5">
    <source>
        <dbReference type="ARBA" id="ARBA00022801"/>
    </source>
</evidence>
<dbReference type="InterPro" id="IPR050288">
    <property type="entry name" value="Cellulose_deg_GH3"/>
</dbReference>
<gene>
    <name evidence="17" type="ORF">GP486_008294</name>
</gene>
<evidence type="ECO:0000256" key="11">
    <source>
        <dbReference type="ARBA" id="ARBA00039577"/>
    </source>
</evidence>
<dbReference type="GO" id="GO:0008422">
    <property type="term" value="F:beta-glucosidase activity"/>
    <property type="evidence" value="ECO:0007669"/>
    <property type="project" value="UniProtKB-EC"/>
</dbReference>
<keyword evidence="8" id="KW-0119">Carbohydrate metabolism</keyword>
<evidence type="ECO:0000256" key="10">
    <source>
        <dbReference type="ARBA" id="ARBA00023326"/>
    </source>
</evidence>
<dbReference type="EC" id="3.2.1.21" evidence="4"/>
<dbReference type="AlphaFoldDB" id="A0A9P8L485"/>
<comment type="similarity">
    <text evidence="3">Belongs to the glycosyl hydrolase 3 family.</text>
</comment>
<evidence type="ECO:0000313" key="17">
    <source>
        <dbReference type="EMBL" id="KAH0547965.1"/>
    </source>
</evidence>
<dbReference type="InterPro" id="IPR036962">
    <property type="entry name" value="Glyco_hydro_3_N_sf"/>
</dbReference>
<keyword evidence="7" id="KW-0325">Glycoprotein</keyword>
<protein>
    <recommendedName>
        <fullName evidence="11">Probable beta-glucosidase F</fullName>
        <ecNumber evidence="4">3.2.1.21</ecNumber>
    </recommendedName>
    <alternativeName>
        <fullName evidence="12">Beta-D-glucoside glucohydrolase F</fullName>
    </alternativeName>
    <alternativeName>
        <fullName evidence="13">Cellobiase F</fullName>
    </alternativeName>
    <alternativeName>
        <fullName evidence="14">Gentiobiase F</fullName>
    </alternativeName>
</protein>
<evidence type="ECO:0000256" key="8">
    <source>
        <dbReference type="ARBA" id="ARBA00023277"/>
    </source>
</evidence>
<evidence type="ECO:0000256" key="2">
    <source>
        <dbReference type="ARBA" id="ARBA00004987"/>
    </source>
</evidence>
<proteinExistence type="inferred from homology"/>
<evidence type="ECO:0000259" key="16">
    <source>
        <dbReference type="Pfam" id="PF00933"/>
    </source>
</evidence>
<evidence type="ECO:0000313" key="18">
    <source>
        <dbReference type="Proteomes" id="UP000750711"/>
    </source>
</evidence>
<evidence type="ECO:0000256" key="14">
    <source>
        <dbReference type="ARBA" id="ARBA00041810"/>
    </source>
</evidence>
<name>A0A9P8L485_9PEZI</name>
<evidence type="ECO:0000256" key="7">
    <source>
        <dbReference type="ARBA" id="ARBA00023180"/>
    </source>
</evidence>
<comment type="caution">
    <text evidence="17">The sequence shown here is derived from an EMBL/GenBank/DDBJ whole genome shotgun (WGS) entry which is preliminary data.</text>
</comment>
<dbReference type="EMBL" id="JAGHQM010003021">
    <property type="protein sequence ID" value="KAH0547965.1"/>
    <property type="molecule type" value="Genomic_DNA"/>
</dbReference>
<dbReference type="PANTHER" id="PTHR42715:SF2">
    <property type="entry name" value="BETA-GLUCOSIDASE F-RELATED"/>
    <property type="match status" value="1"/>
</dbReference>
<dbReference type="InterPro" id="IPR001764">
    <property type="entry name" value="Glyco_hydro_3_N"/>
</dbReference>
<evidence type="ECO:0000256" key="4">
    <source>
        <dbReference type="ARBA" id="ARBA00012744"/>
    </source>
</evidence>
<comment type="pathway">
    <text evidence="2">Glycan metabolism; cellulose degradation.</text>
</comment>
<evidence type="ECO:0000256" key="13">
    <source>
        <dbReference type="ARBA" id="ARBA00041600"/>
    </source>
</evidence>